<feature type="domain" description="Calponin-homology (CH)" evidence="3">
    <location>
        <begin position="38"/>
        <end position="144"/>
    </location>
</feature>
<dbReference type="PRINTS" id="PR00888">
    <property type="entry name" value="SM22CALPONIN"/>
</dbReference>
<sequence>MTKAVNSTTSDAVYREDGIQLFGLDAELELKARAKRDPDFEMSLLEWIEETVNDSCTHPLDFAESLKSGVMLCRMINVVSPNSVKKIDERNIPLVMIENINCYLRACWALNVPSSSLFVANDLYTKKNIPQVIANVFTVARLASCRSDWKGPIFQTKAASRELKQEQEEERGEAVEQPPEKSAVTCGALTLRRKNARDLSEGDLQAVVTEIVKGMGQNSIQWIPVHDDRGEEMAEVCIQLKYLTPIQNLKFHPLFVEDDERRKSACIEGEDFSETSSSWSVTNTDKDHICHVVHKIFTRPQDLKAPDLIRISSILHEECNARYLIQELRYQSKQVTTSLLLRSPVQTSFNLRKASFQCLVFVINAMFSGMRHSESVDFVIGKCLMYMGQLYHHVEENGRIRFLREEINHHSVFSSVTFWHDCFLDELYRNYSSHLPVDNPCLLDDDDISDLCSSFMINMLEWKMNAVALETFVLLVVSDDVGVITRPEKFEESISKIRTWSKSQFPAVSASATTSQASLTAIASSSSQSIHRVPTQAKKSIYVSSVVDPISFPEVPLGTTPSIQSTSSMLTEEDKIIKSGNLMYKENHKWKRSYVIMRSDRLLIAKRIGGKIRAEIDLSSCQVTEGDKKAHGIVLKEGELEHHLCAPDEQRYREWMTEINRHSKREEIMRRPVLRLEKSRRQLNLRPTTSEHNPSMSDMRDTVSLRPSKSVTQGLNGGNQATVTSKDRASNLNPRADLLKLCWSRGDTSHPSFSTKTKKGEVMKSSSISLSMKFEWQPVDTQPTAV</sequence>
<evidence type="ECO:0000313" key="5">
    <source>
        <dbReference type="Proteomes" id="UP000241769"/>
    </source>
</evidence>
<dbReference type="GO" id="GO:0015629">
    <property type="term" value="C:actin cytoskeleton"/>
    <property type="evidence" value="ECO:0007669"/>
    <property type="project" value="TreeGrafter"/>
</dbReference>
<dbReference type="SMART" id="SM00233">
    <property type="entry name" value="PH"/>
    <property type="match status" value="1"/>
</dbReference>
<dbReference type="GO" id="GO:0007015">
    <property type="term" value="P:actin filament organization"/>
    <property type="evidence" value="ECO:0007669"/>
    <property type="project" value="TreeGrafter"/>
</dbReference>
<dbReference type="PANTHER" id="PTHR47385">
    <property type="entry name" value="CALPONIN"/>
    <property type="match status" value="1"/>
</dbReference>
<dbReference type="Proteomes" id="UP000241769">
    <property type="component" value="Unassembled WGS sequence"/>
</dbReference>
<evidence type="ECO:0000256" key="1">
    <source>
        <dbReference type="SAM" id="MobiDB-lite"/>
    </source>
</evidence>
<dbReference type="SMART" id="SM00033">
    <property type="entry name" value="CH"/>
    <property type="match status" value="1"/>
</dbReference>
<dbReference type="InParanoid" id="A0A2P6NCN6"/>
<name>A0A2P6NCN6_9EUKA</name>
<dbReference type="InterPro" id="IPR003096">
    <property type="entry name" value="SM22_calponin"/>
</dbReference>
<dbReference type="GO" id="GO:0051015">
    <property type="term" value="F:actin filament binding"/>
    <property type="evidence" value="ECO:0007669"/>
    <property type="project" value="TreeGrafter"/>
</dbReference>
<dbReference type="PROSITE" id="PS50003">
    <property type="entry name" value="PH_DOMAIN"/>
    <property type="match status" value="1"/>
</dbReference>
<dbReference type="SUPFAM" id="SSF47576">
    <property type="entry name" value="Calponin-homology domain, CH-domain"/>
    <property type="match status" value="1"/>
</dbReference>
<dbReference type="Gene3D" id="2.30.29.30">
    <property type="entry name" value="Pleckstrin-homology domain (PH domain)/Phosphotyrosine-binding domain (PTB)"/>
    <property type="match status" value="1"/>
</dbReference>
<dbReference type="AlphaFoldDB" id="A0A2P6NCN6"/>
<accession>A0A2P6NCN6</accession>
<feature type="region of interest" description="Disordered" evidence="1">
    <location>
        <begin position="710"/>
        <end position="729"/>
    </location>
</feature>
<proteinExistence type="predicted"/>
<dbReference type="InterPro" id="IPR001849">
    <property type="entry name" value="PH_domain"/>
</dbReference>
<dbReference type="Pfam" id="PF00307">
    <property type="entry name" value="CH"/>
    <property type="match status" value="1"/>
</dbReference>
<feature type="region of interest" description="Disordered" evidence="1">
    <location>
        <begin position="160"/>
        <end position="182"/>
    </location>
</feature>
<organism evidence="4 5">
    <name type="scientific">Planoprotostelium fungivorum</name>
    <dbReference type="NCBI Taxonomy" id="1890364"/>
    <lineage>
        <taxon>Eukaryota</taxon>
        <taxon>Amoebozoa</taxon>
        <taxon>Evosea</taxon>
        <taxon>Variosea</taxon>
        <taxon>Cavosteliida</taxon>
        <taxon>Cavosteliaceae</taxon>
        <taxon>Planoprotostelium</taxon>
    </lineage>
</organism>
<comment type="caution">
    <text evidence="4">The sequence shown here is derived from an EMBL/GenBank/DDBJ whole genome shotgun (WGS) entry which is preliminary data.</text>
</comment>
<dbReference type="SUPFAM" id="SSF50729">
    <property type="entry name" value="PH domain-like"/>
    <property type="match status" value="1"/>
</dbReference>
<dbReference type="InterPro" id="IPR011993">
    <property type="entry name" value="PH-like_dom_sf"/>
</dbReference>
<protein>
    <recommendedName>
        <fullName evidence="6">Calponin-homology (CH) domain-containing protein</fullName>
    </recommendedName>
</protein>
<dbReference type="STRING" id="1890364.A0A2P6NCN6"/>
<dbReference type="PANTHER" id="PTHR47385:SF14">
    <property type="entry name" value="TRANSGELIN"/>
    <property type="match status" value="1"/>
</dbReference>
<dbReference type="EMBL" id="MDYQ01000120">
    <property type="protein sequence ID" value="PRP81726.1"/>
    <property type="molecule type" value="Genomic_DNA"/>
</dbReference>
<evidence type="ECO:0000259" key="3">
    <source>
        <dbReference type="PROSITE" id="PS50021"/>
    </source>
</evidence>
<dbReference type="Pfam" id="PF00169">
    <property type="entry name" value="PH"/>
    <property type="match status" value="1"/>
</dbReference>
<evidence type="ECO:0008006" key="6">
    <source>
        <dbReference type="Google" id="ProtNLM"/>
    </source>
</evidence>
<evidence type="ECO:0000313" key="4">
    <source>
        <dbReference type="EMBL" id="PRP81726.1"/>
    </source>
</evidence>
<dbReference type="InterPro" id="IPR036872">
    <property type="entry name" value="CH_dom_sf"/>
</dbReference>
<dbReference type="InterPro" id="IPR050606">
    <property type="entry name" value="Calponin-like"/>
</dbReference>
<feature type="compositionally biased region" description="Polar residues" evidence="1">
    <location>
        <begin position="710"/>
        <end position="724"/>
    </location>
</feature>
<gene>
    <name evidence="4" type="ORF">PROFUN_10826</name>
</gene>
<dbReference type="Gene3D" id="1.10.418.10">
    <property type="entry name" value="Calponin-like domain"/>
    <property type="match status" value="1"/>
</dbReference>
<reference evidence="4 5" key="1">
    <citation type="journal article" date="2018" name="Genome Biol. Evol.">
        <title>Multiple Roots of Fruiting Body Formation in Amoebozoa.</title>
        <authorList>
            <person name="Hillmann F."/>
            <person name="Forbes G."/>
            <person name="Novohradska S."/>
            <person name="Ferling I."/>
            <person name="Riege K."/>
            <person name="Groth M."/>
            <person name="Westermann M."/>
            <person name="Marz M."/>
            <person name="Spaller T."/>
            <person name="Winckler T."/>
            <person name="Schaap P."/>
            <person name="Glockner G."/>
        </authorList>
    </citation>
    <scope>NUCLEOTIDE SEQUENCE [LARGE SCALE GENOMIC DNA]</scope>
    <source>
        <strain evidence="4 5">Jena</strain>
    </source>
</reference>
<dbReference type="InterPro" id="IPR001715">
    <property type="entry name" value="CH_dom"/>
</dbReference>
<feature type="domain" description="PH" evidence="2">
    <location>
        <begin position="575"/>
        <end position="664"/>
    </location>
</feature>
<evidence type="ECO:0000259" key="2">
    <source>
        <dbReference type="PROSITE" id="PS50003"/>
    </source>
</evidence>
<dbReference type="CDD" id="cd00821">
    <property type="entry name" value="PH"/>
    <property type="match status" value="1"/>
</dbReference>
<keyword evidence="5" id="KW-1185">Reference proteome</keyword>
<dbReference type="OrthoDB" id="21595at2759"/>
<dbReference type="PROSITE" id="PS50021">
    <property type="entry name" value="CH"/>
    <property type="match status" value="1"/>
</dbReference>